<proteinExistence type="predicted"/>
<dbReference type="Proteomes" id="UP001375812">
    <property type="component" value="Unassembled WGS sequence"/>
</dbReference>
<keyword evidence="2" id="KW-1185">Reference proteome</keyword>
<protein>
    <submittedName>
        <fullName evidence="1">Uncharacterized protein</fullName>
    </submittedName>
</protein>
<dbReference type="RefSeq" id="WP_181153428.1">
    <property type="nucleotide sequence ID" value="NZ_JBBGZH010000002.1"/>
</dbReference>
<gene>
    <name evidence="1" type="ORF">WH297_18250</name>
</gene>
<evidence type="ECO:0000313" key="2">
    <source>
        <dbReference type="Proteomes" id="UP001375812"/>
    </source>
</evidence>
<dbReference type="EMBL" id="JBBGZH010000002">
    <property type="protein sequence ID" value="MEJ5021655.1"/>
    <property type="molecule type" value="Genomic_DNA"/>
</dbReference>
<name>A0ABU8PJB3_9HYPH</name>
<sequence length="69" mass="7840">MEKAEHISSIIRVLNIVFMSQKGGNNENFARDIDMTRACLFLFVGGVQRWVVAETGNFITFLFNTSQII</sequence>
<evidence type="ECO:0000313" key="1">
    <source>
        <dbReference type="EMBL" id="MEJ5021655.1"/>
    </source>
</evidence>
<organism evidence="1 2">
    <name type="scientific">Ochrobactrum vermis</name>
    <dbReference type="NCBI Taxonomy" id="1827297"/>
    <lineage>
        <taxon>Bacteria</taxon>
        <taxon>Pseudomonadati</taxon>
        <taxon>Pseudomonadota</taxon>
        <taxon>Alphaproteobacteria</taxon>
        <taxon>Hyphomicrobiales</taxon>
        <taxon>Brucellaceae</taxon>
        <taxon>Brucella/Ochrobactrum group</taxon>
        <taxon>Ochrobactrum</taxon>
    </lineage>
</organism>
<comment type="caution">
    <text evidence="1">The sequence shown here is derived from an EMBL/GenBank/DDBJ whole genome shotgun (WGS) entry which is preliminary data.</text>
</comment>
<reference evidence="1 2" key="1">
    <citation type="submission" date="2023-12" db="EMBL/GenBank/DDBJ databases">
        <title>Gut-associated functions are favored during microbiome assembly across C. elegans life.</title>
        <authorList>
            <person name="Zimmermann J."/>
        </authorList>
    </citation>
    <scope>NUCLEOTIDE SEQUENCE [LARGE SCALE GENOMIC DNA]</scope>
    <source>
        <strain evidence="1 2">MYb71</strain>
    </source>
</reference>
<accession>A0ABU8PJB3</accession>